<dbReference type="PANTHER" id="PTHR48228:SF5">
    <property type="entry name" value="ALPHA-METHYLACYL-COA RACEMASE"/>
    <property type="match status" value="1"/>
</dbReference>
<dbReference type="InterPro" id="IPR023606">
    <property type="entry name" value="CoA-Trfase_III_dom_1_sf"/>
</dbReference>
<dbReference type="Gene3D" id="3.40.50.10540">
    <property type="entry name" value="Crotonobetainyl-coa:carnitine coa-transferase, domain 1"/>
    <property type="match status" value="1"/>
</dbReference>
<dbReference type="Gene3D" id="3.30.1540.10">
    <property type="entry name" value="formyl-coa transferase, domain 3"/>
    <property type="match status" value="1"/>
</dbReference>
<dbReference type="InterPro" id="IPR003673">
    <property type="entry name" value="CoA-Trfase_fam_III"/>
</dbReference>
<dbReference type="RefSeq" id="WP_284373167.1">
    <property type="nucleotide sequence ID" value="NZ_BSNJ01000005.1"/>
</dbReference>
<reference evidence="1" key="2">
    <citation type="submission" date="2023-01" db="EMBL/GenBank/DDBJ databases">
        <title>Draft genome sequence of Algimonas porphyrae strain NBRC 108216.</title>
        <authorList>
            <person name="Sun Q."/>
            <person name="Mori K."/>
        </authorList>
    </citation>
    <scope>NUCLEOTIDE SEQUENCE</scope>
    <source>
        <strain evidence="1">NBRC 108216</strain>
    </source>
</reference>
<organism evidence="1 2">
    <name type="scientific">Algimonas porphyrae</name>
    <dbReference type="NCBI Taxonomy" id="1128113"/>
    <lineage>
        <taxon>Bacteria</taxon>
        <taxon>Pseudomonadati</taxon>
        <taxon>Pseudomonadota</taxon>
        <taxon>Alphaproteobacteria</taxon>
        <taxon>Maricaulales</taxon>
        <taxon>Robiginitomaculaceae</taxon>
        <taxon>Algimonas</taxon>
    </lineage>
</organism>
<evidence type="ECO:0000313" key="2">
    <source>
        <dbReference type="Proteomes" id="UP001161390"/>
    </source>
</evidence>
<dbReference type="Pfam" id="PF02515">
    <property type="entry name" value="CoA_transf_3"/>
    <property type="match status" value="1"/>
</dbReference>
<dbReference type="EMBL" id="BSNJ01000005">
    <property type="protein sequence ID" value="GLQ21522.1"/>
    <property type="molecule type" value="Genomic_DNA"/>
</dbReference>
<dbReference type="PANTHER" id="PTHR48228">
    <property type="entry name" value="SUCCINYL-COA--D-CITRAMALATE COA-TRANSFERASE"/>
    <property type="match status" value="1"/>
</dbReference>
<dbReference type="InterPro" id="IPR050509">
    <property type="entry name" value="CoA-transferase_III"/>
</dbReference>
<proteinExistence type="predicted"/>
<accession>A0ABQ5V394</accession>
<keyword evidence="1" id="KW-0808">Transferase</keyword>
<reference evidence="1" key="1">
    <citation type="journal article" date="2014" name="Int. J. Syst. Evol. Microbiol.">
        <title>Complete genome of a new Firmicutes species belonging to the dominant human colonic microbiota ('Ruminococcus bicirculans') reveals two chromosomes and a selective capacity to utilize plant glucans.</title>
        <authorList>
            <consortium name="NISC Comparative Sequencing Program"/>
            <person name="Wegmann U."/>
            <person name="Louis P."/>
            <person name="Goesmann A."/>
            <person name="Henrissat B."/>
            <person name="Duncan S.H."/>
            <person name="Flint H.J."/>
        </authorList>
    </citation>
    <scope>NUCLEOTIDE SEQUENCE</scope>
    <source>
        <strain evidence="1">NBRC 108216</strain>
    </source>
</reference>
<evidence type="ECO:0000313" key="1">
    <source>
        <dbReference type="EMBL" id="GLQ21522.1"/>
    </source>
</evidence>
<sequence>MASPPSAPLSGYRIVELAGIGPCPYAGMLLADMGAEVILVNRPGFAVPTVHDRGKTSIAIDLRQPDGVAVLLDLVERSDALIEGLRPGVVERLGIGPDACHARNAKLVYGRMTGWGQTGPWAKTAGHDLNYIAITGALAAMGREGEPPPPPLNIIGDYGGGTLFLVMGVLAALLQAERTGRGDVIDAAMIDGTNSLMGLFHTLAGLGQWTPERDTNLLDGGMPFYRCYATSDGKFMAVGCIEPQFFAEFLRLLEIDPGDFGDQMDKREHAKQHARLEALFKTHTRDHWAARFDGSDACVTPVLDYTEAPDHPQNRARGGLERHGHYVHPRPAPVFGGHYDVPDPVLPVINGGRDAVTRLLGYNADRVSTLIQTKILSE</sequence>
<keyword evidence="2" id="KW-1185">Reference proteome</keyword>
<dbReference type="InterPro" id="IPR044855">
    <property type="entry name" value="CoA-Trfase_III_dom3_sf"/>
</dbReference>
<name>A0ABQ5V394_9PROT</name>
<comment type="caution">
    <text evidence="1">The sequence shown here is derived from an EMBL/GenBank/DDBJ whole genome shotgun (WGS) entry which is preliminary data.</text>
</comment>
<dbReference type="GO" id="GO:0016740">
    <property type="term" value="F:transferase activity"/>
    <property type="evidence" value="ECO:0007669"/>
    <property type="project" value="UniProtKB-KW"/>
</dbReference>
<gene>
    <name evidence="1" type="ORF">GCM10007854_24770</name>
</gene>
<dbReference type="Proteomes" id="UP001161390">
    <property type="component" value="Unassembled WGS sequence"/>
</dbReference>
<dbReference type="SUPFAM" id="SSF89796">
    <property type="entry name" value="CoA-transferase family III (CaiB/BaiF)"/>
    <property type="match status" value="1"/>
</dbReference>
<protein>
    <submittedName>
        <fullName evidence="1">CoA transferase</fullName>
    </submittedName>
</protein>